<dbReference type="InterPro" id="IPR011990">
    <property type="entry name" value="TPR-like_helical_dom_sf"/>
</dbReference>
<organism evidence="1 2">
    <name type="scientific">Thalassomonas actiniarum</name>
    <dbReference type="NCBI Taxonomy" id="485447"/>
    <lineage>
        <taxon>Bacteria</taxon>
        <taxon>Pseudomonadati</taxon>
        <taxon>Pseudomonadota</taxon>
        <taxon>Gammaproteobacteria</taxon>
        <taxon>Alteromonadales</taxon>
        <taxon>Colwelliaceae</taxon>
        <taxon>Thalassomonas</taxon>
    </lineage>
</organism>
<name>A0AAE9YLG6_9GAMM</name>
<dbReference type="Pfam" id="PF10952">
    <property type="entry name" value="DUF2753"/>
    <property type="match status" value="1"/>
</dbReference>
<sequence>MIGWQDLLGNGNRCFDNKDYLQAEYYYQQAQSYLDELWTQDGKNSALLTAWITASHRLASLFEDQGNAQLALAYLQLPHQRVLTISQDQDYDEDMRLIALSALKLTLTALLEFAQRHPICQNCLRQLTELEAQISQGRPKLH</sequence>
<gene>
    <name evidence="1" type="ORF">SG35_019915</name>
</gene>
<reference evidence="1 2" key="1">
    <citation type="journal article" date="2015" name="Genome Announc.">
        <title>Draft Genome Sequences of Marine Isolates of Thalassomonas viridans and Thalassomonas actiniarum.</title>
        <authorList>
            <person name="Olonade I."/>
            <person name="van Zyl L.J."/>
            <person name="Trindade M."/>
        </authorList>
    </citation>
    <scope>NUCLEOTIDE SEQUENCE [LARGE SCALE GENOMIC DNA]</scope>
    <source>
        <strain evidence="1 2">A5K-106</strain>
    </source>
</reference>
<dbReference type="InterPro" id="IPR020206">
    <property type="entry name" value="Uncharacterised_VP2110"/>
</dbReference>
<dbReference type="AlphaFoldDB" id="A0AAE9YLG6"/>
<evidence type="ECO:0000313" key="1">
    <source>
        <dbReference type="EMBL" id="WDD97565.1"/>
    </source>
</evidence>
<dbReference type="EMBL" id="CP059735">
    <property type="protein sequence ID" value="WDD97565.1"/>
    <property type="molecule type" value="Genomic_DNA"/>
</dbReference>
<protein>
    <submittedName>
        <fullName evidence="1">DUF2753 family protein</fullName>
    </submittedName>
</protein>
<dbReference type="RefSeq" id="WP_044835123.1">
    <property type="nucleotide sequence ID" value="NZ_CP059735.1"/>
</dbReference>
<dbReference type="Gene3D" id="1.25.40.10">
    <property type="entry name" value="Tetratricopeptide repeat domain"/>
    <property type="match status" value="1"/>
</dbReference>
<accession>A0AAE9YLG6</accession>
<keyword evidence="2" id="KW-1185">Reference proteome</keyword>
<dbReference type="Proteomes" id="UP000032568">
    <property type="component" value="Chromosome"/>
</dbReference>
<proteinExistence type="predicted"/>
<reference evidence="1 2" key="2">
    <citation type="journal article" date="2022" name="Mar. Drugs">
        <title>Bioassay-Guided Fractionation Leads to the Detection of Cholic Acid Generated by the Rare Thalassomonas sp.</title>
        <authorList>
            <person name="Pheiffer F."/>
            <person name="Schneider Y.K."/>
            <person name="Hansen E.H."/>
            <person name="Andersen J.H."/>
            <person name="Isaksson J."/>
            <person name="Busche T."/>
            <person name="R C."/>
            <person name="Kalinowski J."/>
            <person name="Zyl L.V."/>
            <person name="Trindade M."/>
        </authorList>
    </citation>
    <scope>NUCLEOTIDE SEQUENCE [LARGE SCALE GENOMIC DNA]</scope>
    <source>
        <strain evidence="1 2">A5K-106</strain>
    </source>
</reference>
<dbReference type="KEGG" id="tact:SG35_019915"/>
<evidence type="ECO:0000313" key="2">
    <source>
        <dbReference type="Proteomes" id="UP000032568"/>
    </source>
</evidence>